<dbReference type="GO" id="GO:0005634">
    <property type="term" value="C:nucleus"/>
    <property type="evidence" value="ECO:0007669"/>
    <property type="project" value="UniProtKB-SubCell"/>
</dbReference>
<evidence type="ECO:0000259" key="3">
    <source>
        <dbReference type="Pfam" id="PF04082"/>
    </source>
</evidence>
<dbReference type="InterPro" id="IPR007219">
    <property type="entry name" value="XnlR_reg_dom"/>
</dbReference>
<reference evidence="4" key="1">
    <citation type="submission" date="2020-10" db="EMBL/GenBank/DDBJ databases">
        <title>High-Quality Genome Resource of Clonostachys rosea strain S41 by Oxford Nanopore Long-Read Sequencing.</title>
        <authorList>
            <person name="Wang H."/>
        </authorList>
    </citation>
    <scope>NUCLEOTIDE SEQUENCE</scope>
    <source>
        <strain evidence="4">S41</strain>
    </source>
</reference>
<dbReference type="AlphaFoldDB" id="A0A8H7N8R4"/>
<dbReference type="InterPro" id="IPR050613">
    <property type="entry name" value="Sec_Metabolite_Reg"/>
</dbReference>
<dbReference type="GO" id="GO:0003677">
    <property type="term" value="F:DNA binding"/>
    <property type="evidence" value="ECO:0007669"/>
    <property type="project" value="InterPro"/>
</dbReference>
<dbReference type="Proteomes" id="UP000616885">
    <property type="component" value="Unassembled WGS sequence"/>
</dbReference>
<comment type="subcellular location">
    <subcellularLocation>
        <location evidence="1">Nucleus</location>
    </subcellularLocation>
</comment>
<organism evidence="4 5">
    <name type="scientific">Bionectria ochroleuca</name>
    <name type="common">Gliocladium roseum</name>
    <dbReference type="NCBI Taxonomy" id="29856"/>
    <lineage>
        <taxon>Eukaryota</taxon>
        <taxon>Fungi</taxon>
        <taxon>Dikarya</taxon>
        <taxon>Ascomycota</taxon>
        <taxon>Pezizomycotina</taxon>
        <taxon>Sordariomycetes</taxon>
        <taxon>Hypocreomycetidae</taxon>
        <taxon>Hypocreales</taxon>
        <taxon>Bionectriaceae</taxon>
        <taxon>Clonostachys</taxon>
    </lineage>
</organism>
<evidence type="ECO:0000256" key="2">
    <source>
        <dbReference type="ARBA" id="ARBA00023242"/>
    </source>
</evidence>
<comment type="caution">
    <text evidence="4">The sequence shown here is derived from an EMBL/GenBank/DDBJ whole genome shotgun (WGS) entry which is preliminary data.</text>
</comment>
<proteinExistence type="predicted"/>
<name>A0A8H7N8R4_BIOOC</name>
<feature type="domain" description="Xylanolytic transcriptional activator regulatory" evidence="3">
    <location>
        <begin position="176"/>
        <end position="313"/>
    </location>
</feature>
<dbReference type="GO" id="GO:0006351">
    <property type="term" value="P:DNA-templated transcription"/>
    <property type="evidence" value="ECO:0007669"/>
    <property type="project" value="InterPro"/>
</dbReference>
<accession>A0A8H7N8R4</accession>
<dbReference type="Pfam" id="PF04082">
    <property type="entry name" value="Fungal_trans"/>
    <property type="match status" value="1"/>
</dbReference>
<gene>
    <name evidence="4" type="ORF">IM811_015436</name>
</gene>
<keyword evidence="2" id="KW-0539">Nucleus</keyword>
<dbReference type="GO" id="GO:0008270">
    <property type="term" value="F:zinc ion binding"/>
    <property type="evidence" value="ECO:0007669"/>
    <property type="project" value="InterPro"/>
</dbReference>
<dbReference type="PANTHER" id="PTHR31001">
    <property type="entry name" value="UNCHARACTERIZED TRANSCRIPTIONAL REGULATORY PROTEIN"/>
    <property type="match status" value="1"/>
</dbReference>
<protein>
    <recommendedName>
        <fullName evidence="3">Xylanolytic transcriptional activator regulatory domain-containing protein</fullName>
    </recommendedName>
</protein>
<evidence type="ECO:0000313" key="4">
    <source>
        <dbReference type="EMBL" id="KAF9751216.1"/>
    </source>
</evidence>
<dbReference type="EMBL" id="JADCTT010000006">
    <property type="protein sequence ID" value="KAF9751216.1"/>
    <property type="molecule type" value="Genomic_DNA"/>
</dbReference>
<dbReference type="PANTHER" id="PTHR31001:SF90">
    <property type="entry name" value="CENTROMERE DNA-BINDING PROTEIN COMPLEX CBF3 SUBUNIT B"/>
    <property type="match status" value="1"/>
</dbReference>
<sequence length="638" mass="70912">MPVLRNVSCQQPAPIPRPARVPAANRQLNVTGPEILGRLLRLENLMAERPDIGPALRSPSLGSIVPDADNVQSPRRSLGFMPKIQDLETDAIRLEKLCKVQSSLGSALCDTLTFKSVSPILLNASGSPEQSETRLILGKFVEEIDYIRHIIYLPPLQPMIDELYGHVDLRDDAVTGPLALLLSIIATVRQNWTSHDHSHGKLFPTSPEAKQQTTSWVKATLDLIDYSARVGSNSLQHVQALLHTCYVMFHLEGFSTQLRSVFGTTVTFARNLGLHIIDLPVNMGDKPNTRSSFLEAEMGRRVWWSVVTLDWLLAQHSYPRADFYLMHPKLMAVNRPRDCSDDEIERNEAPDRGLSPMTFHLLKIRLAELCREHAEHTFLGGGLYSEMRYGHVMHSDAELNRFTRELAPAFQLGPDASFQDHGHDSPPPRVLATQAYMLNLSIQAQLCKLHLPYLFRAAESVFACRAAGHTDRTRAGEEILPPFLSNMTRHCGVLYIICLACIVLLLDQCLGSAAGRHETPSRETLEAYRVLKNASGYSPTAEKLFNSLVHLLSKHRVSLPTSQTTADKEMDNLSSGANVRLSSGVPILPAVHPTEVYPANEAAQEQLPDGLWRGTDNGIDIDDFDWKALFAGIDASFI</sequence>
<dbReference type="CDD" id="cd12148">
    <property type="entry name" value="fungal_TF_MHR"/>
    <property type="match status" value="1"/>
</dbReference>
<evidence type="ECO:0000313" key="5">
    <source>
        <dbReference type="Proteomes" id="UP000616885"/>
    </source>
</evidence>
<evidence type="ECO:0000256" key="1">
    <source>
        <dbReference type="ARBA" id="ARBA00004123"/>
    </source>
</evidence>